<feature type="transmembrane region" description="Helical" evidence="1">
    <location>
        <begin position="20"/>
        <end position="43"/>
    </location>
</feature>
<dbReference type="RefSeq" id="WP_067092663.1">
    <property type="nucleotide sequence ID" value="NZ_LWMV01000222.1"/>
</dbReference>
<organism evidence="2 3">
    <name type="scientific">Methanobrevibacter curvatus</name>
    <dbReference type="NCBI Taxonomy" id="49547"/>
    <lineage>
        <taxon>Archaea</taxon>
        <taxon>Methanobacteriati</taxon>
        <taxon>Methanobacteriota</taxon>
        <taxon>Methanomada group</taxon>
        <taxon>Methanobacteria</taxon>
        <taxon>Methanobacteriales</taxon>
        <taxon>Methanobacteriaceae</taxon>
        <taxon>Methanobrevibacter</taxon>
    </lineage>
</organism>
<feature type="transmembrane region" description="Helical" evidence="1">
    <location>
        <begin position="80"/>
        <end position="102"/>
    </location>
</feature>
<dbReference type="InterPro" id="IPR019206">
    <property type="entry name" value="DUF2085_TM"/>
</dbReference>
<evidence type="ECO:0000256" key="1">
    <source>
        <dbReference type="SAM" id="Phobius"/>
    </source>
</evidence>
<evidence type="ECO:0008006" key="4">
    <source>
        <dbReference type="Google" id="ProtNLM"/>
    </source>
</evidence>
<reference evidence="2 3" key="1">
    <citation type="submission" date="2016-04" db="EMBL/GenBank/DDBJ databases">
        <title>Genome sequence of Methanobrevibacter curvatus DSM 11111.</title>
        <authorList>
            <person name="Poehlein A."/>
            <person name="Seedorf H."/>
            <person name="Daniel R."/>
        </authorList>
    </citation>
    <scope>NUCLEOTIDE SEQUENCE [LARGE SCALE GENOMIC DNA]</scope>
    <source>
        <strain evidence="2 3">DSM 11111</strain>
    </source>
</reference>
<evidence type="ECO:0000313" key="2">
    <source>
        <dbReference type="EMBL" id="KZX10161.1"/>
    </source>
</evidence>
<dbReference type="Proteomes" id="UP000077245">
    <property type="component" value="Unassembled WGS sequence"/>
</dbReference>
<evidence type="ECO:0000313" key="3">
    <source>
        <dbReference type="Proteomes" id="UP000077245"/>
    </source>
</evidence>
<dbReference type="EMBL" id="LWMV01000222">
    <property type="protein sequence ID" value="KZX10161.1"/>
    <property type="molecule type" value="Genomic_DNA"/>
</dbReference>
<keyword evidence="1" id="KW-0472">Membrane</keyword>
<dbReference type="OrthoDB" id="65798at2157"/>
<protein>
    <recommendedName>
        <fullName evidence="4">DUF2085 domain-containing protein</fullName>
    </recommendedName>
</protein>
<gene>
    <name evidence="2" type="ORF">MBCUR_18960</name>
</gene>
<proteinExistence type="predicted"/>
<accession>A0A165Z2B2</accession>
<dbReference type="PATRIC" id="fig|49547.3.peg.2004"/>
<keyword evidence="1" id="KW-0812">Transmembrane</keyword>
<name>A0A165Z2B2_9EURY</name>
<keyword evidence="3" id="KW-1185">Reference proteome</keyword>
<dbReference type="Pfam" id="PF09858">
    <property type="entry name" value="DUF2085"/>
    <property type="match status" value="1"/>
</dbReference>
<comment type="caution">
    <text evidence="2">The sequence shown here is derived from an EMBL/GenBank/DDBJ whole genome shotgun (WGS) entry which is preliminary data.</text>
</comment>
<feature type="transmembrane region" description="Helical" evidence="1">
    <location>
        <begin position="49"/>
        <end position="68"/>
    </location>
</feature>
<sequence>MNLICHRRKDRTFKYKNHYFPVCARCTGFYLGIISLFFLLVLFFKSSNLENLVLFGIILLIPMILDGFSQLFHLRESNNILRFITGLIGGFGIVLLLINIVFKFSFII</sequence>
<dbReference type="AlphaFoldDB" id="A0A165Z2B2"/>
<keyword evidence="1" id="KW-1133">Transmembrane helix</keyword>